<dbReference type="InterPro" id="IPR029035">
    <property type="entry name" value="DHS-like_NAD/FAD-binding_dom"/>
</dbReference>
<sequence>MGATTGRLSNNPAMPPLDALAQMIKDGRKITFFQGAGISTGAGIPDFRSPKTGLYANLAQYNLPYPEAVFDIDYFEENPSPFYTLAHELYPGNFKPTKFHYFQKLLQDRGQINRIYTQNIDTLERIAGIKDELIVEAHGSFATNHCIKCSKEMDNDTIKKHMHKEFNEDGIPRCSCGGLVKPDITFFGEGLPSKFFDSWEEDAEDVDLAIVVGTSLQVYPFASLPEEVGKDATRILINNNRVGNFKRKSDLVIIDDVEKVIEDLVERLGWNGELKTLSQGDDKEVTELADAIAKLDVDNKPIDDETADSKKLDDETTVEKSADEKHTNEKQDDKKTVDNKVSNKTNSENARGKDAPIVTDGENLKDDVESDKVNAKEVETPNDETPENTADLGAPTEKPVHDPKKDSDS</sequence>
<evidence type="ECO:0000256" key="8">
    <source>
        <dbReference type="PIRSR" id="PIRSR037938-2"/>
    </source>
</evidence>
<feature type="compositionally biased region" description="Basic and acidic residues" evidence="11">
    <location>
        <begin position="398"/>
        <end position="409"/>
    </location>
</feature>
<dbReference type="GO" id="GO:0070403">
    <property type="term" value="F:NAD+ binding"/>
    <property type="evidence" value="ECO:0007669"/>
    <property type="project" value="UniProtKB-UniRule"/>
</dbReference>
<evidence type="ECO:0000256" key="6">
    <source>
        <dbReference type="PIRNR" id="PIRNR037938"/>
    </source>
</evidence>
<feature type="active site" description="Proton acceptor" evidence="7 10">
    <location>
        <position position="138"/>
    </location>
</feature>
<dbReference type="AlphaFoldDB" id="A0A642V232"/>
<evidence type="ECO:0000256" key="1">
    <source>
        <dbReference type="ARBA" id="ARBA00006924"/>
    </source>
</evidence>
<dbReference type="InterPro" id="IPR050134">
    <property type="entry name" value="NAD-dep_sirtuin_deacylases"/>
</dbReference>
<keyword evidence="4 6" id="KW-0862">Zinc</keyword>
<dbReference type="OMA" id="IDSEDRX"/>
<feature type="binding site" evidence="9 10">
    <location>
        <position position="174"/>
    </location>
    <ligand>
        <name>Zn(2+)</name>
        <dbReference type="ChEBI" id="CHEBI:29105"/>
    </ligand>
</feature>
<comment type="similarity">
    <text evidence="1 6">Belongs to the sirtuin family. Class I subfamily.</text>
</comment>
<keyword evidence="14" id="KW-1185">Reference proteome</keyword>
<dbReference type="SUPFAM" id="SSF52467">
    <property type="entry name" value="DHS-like NAD/FAD-binding domain"/>
    <property type="match status" value="1"/>
</dbReference>
<evidence type="ECO:0000256" key="10">
    <source>
        <dbReference type="PROSITE-ProRule" id="PRU00236"/>
    </source>
</evidence>
<dbReference type="PANTHER" id="PTHR11085:SF6">
    <property type="entry name" value="NAD-DEPENDENT PROTEIN DEACETYLASE SIRTUIN-2"/>
    <property type="match status" value="1"/>
</dbReference>
<dbReference type="GO" id="GO:0005634">
    <property type="term" value="C:nucleus"/>
    <property type="evidence" value="ECO:0007669"/>
    <property type="project" value="TreeGrafter"/>
</dbReference>
<dbReference type="VEuPathDB" id="FungiDB:DIURU_001063"/>
<dbReference type="GeneID" id="54779716"/>
<feature type="domain" description="Deacetylase sirtuin-type" evidence="12">
    <location>
        <begin position="10"/>
        <end position="271"/>
    </location>
</feature>
<comment type="cofactor">
    <cofactor evidence="9">
        <name>Zn(2+)</name>
        <dbReference type="ChEBI" id="CHEBI:29105"/>
    </cofactor>
    <text evidence="9">Binds 1 zinc ion per subunit.</text>
</comment>
<dbReference type="Proteomes" id="UP000449547">
    <property type="component" value="Unassembled WGS sequence"/>
</dbReference>
<proteinExistence type="inferred from homology"/>
<dbReference type="PROSITE" id="PS50305">
    <property type="entry name" value="SIRTUIN"/>
    <property type="match status" value="1"/>
</dbReference>
<evidence type="ECO:0000256" key="2">
    <source>
        <dbReference type="ARBA" id="ARBA00022679"/>
    </source>
</evidence>
<feature type="binding site" evidence="9 10">
    <location>
        <position position="149"/>
    </location>
    <ligand>
        <name>Zn(2+)</name>
        <dbReference type="ChEBI" id="CHEBI:29105"/>
    </ligand>
</feature>
<dbReference type="OrthoDB" id="420264at2759"/>
<name>A0A642V232_DIURU</name>
<evidence type="ECO:0000313" key="14">
    <source>
        <dbReference type="Proteomes" id="UP000449547"/>
    </source>
</evidence>
<evidence type="ECO:0000256" key="3">
    <source>
        <dbReference type="ARBA" id="ARBA00022723"/>
    </source>
</evidence>
<dbReference type="CDD" id="cd01408">
    <property type="entry name" value="SIRT1"/>
    <property type="match status" value="1"/>
</dbReference>
<evidence type="ECO:0000256" key="11">
    <source>
        <dbReference type="SAM" id="MobiDB-lite"/>
    </source>
</evidence>
<dbReference type="GO" id="GO:0008270">
    <property type="term" value="F:zinc ion binding"/>
    <property type="evidence" value="ECO:0007669"/>
    <property type="project" value="UniProtKB-UniRule"/>
</dbReference>
<evidence type="ECO:0000313" key="13">
    <source>
        <dbReference type="EMBL" id="KAA8906325.1"/>
    </source>
</evidence>
<feature type="compositionally biased region" description="Basic and acidic residues" evidence="11">
    <location>
        <begin position="301"/>
        <end position="338"/>
    </location>
</feature>
<evidence type="ECO:0000259" key="12">
    <source>
        <dbReference type="PROSITE" id="PS50305"/>
    </source>
</evidence>
<keyword evidence="5 6" id="KW-0520">NAD</keyword>
<dbReference type="InterPro" id="IPR003000">
    <property type="entry name" value="Sirtuin"/>
</dbReference>
<feature type="binding site" evidence="9 10">
    <location>
        <position position="176"/>
    </location>
    <ligand>
        <name>Zn(2+)</name>
        <dbReference type="ChEBI" id="CHEBI:29105"/>
    </ligand>
</feature>
<evidence type="ECO:0000256" key="7">
    <source>
        <dbReference type="PIRSR" id="PIRSR037938-1"/>
    </source>
</evidence>
<comment type="catalytic activity">
    <reaction evidence="6">
        <text>N(6)-acetyl-L-lysyl-[protein] + NAD(+) + H2O = 2''-O-acetyl-ADP-D-ribose + nicotinamide + L-lysyl-[protein]</text>
        <dbReference type="Rhea" id="RHEA:43636"/>
        <dbReference type="Rhea" id="RHEA-COMP:9752"/>
        <dbReference type="Rhea" id="RHEA-COMP:10731"/>
        <dbReference type="ChEBI" id="CHEBI:15377"/>
        <dbReference type="ChEBI" id="CHEBI:17154"/>
        <dbReference type="ChEBI" id="CHEBI:29969"/>
        <dbReference type="ChEBI" id="CHEBI:57540"/>
        <dbReference type="ChEBI" id="CHEBI:61930"/>
        <dbReference type="ChEBI" id="CHEBI:83767"/>
        <dbReference type="EC" id="2.3.1.286"/>
    </reaction>
</comment>
<dbReference type="InterPro" id="IPR026591">
    <property type="entry name" value="Sirtuin_cat_small_dom_sf"/>
</dbReference>
<evidence type="ECO:0000256" key="5">
    <source>
        <dbReference type="ARBA" id="ARBA00023027"/>
    </source>
</evidence>
<feature type="binding site" evidence="8">
    <location>
        <begin position="118"/>
        <end position="121"/>
    </location>
    <ligand>
        <name>NAD(+)</name>
        <dbReference type="ChEBI" id="CHEBI:57540"/>
    </ligand>
</feature>
<dbReference type="PANTHER" id="PTHR11085">
    <property type="entry name" value="NAD-DEPENDENT PROTEIN DEACYLASE SIRTUIN-5, MITOCHONDRIAL-RELATED"/>
    <property type="match status" value="1"/>
</dbReference>
<feature type="binding site" evidence="9 10">
    <location>
        <position position="146"/>
    </location>
    <ligand>
        <name>Zn(2+)</name>
        <dbReference type="ChEBI" id="CHEBI:29105"/>
    </ligand>
</feature>
<reference evidence="13 14" key="1">
    <citation type="submission" date="2019-07" db="EMBL/GenBank/DDBJ databases">
        <title>Genome assembly of two rare yeast pathogens: Diutina rugosa and Trichomonascus ciferrii.</title>
        <authorList>
            <person name="Mixao V."/>
            <person name="Saus E."/>
            <person name="Hansen A."/>
            <person name="Lass-Flor C."/>
            <person name="Gabaldon T."/>
        </authorList>
    </citation>
    <scope>NUCLEOTIDE SEQUENCE [LARGE SCALE GENOMIC DNA]</scope>
    <source>
        <strain evidence="13 14">CBS 613</strain>
    </source>
</reference>
<feature type="compositionally biased region" description="Basic and acidic residues" evidence="11">
    <location>
        <begin position="362"/>
        <end position="379"/>
    </location>
</feature>
<comment type="caution">
    <text evidence="13">The sequence shown here is derived from an EMBL/GenBank/DDBJ whole genome shotgun (WGS) entry which is preliminary data.</text>
</comment>
<dbReference type="InterPro" id="IPR017328">
    <property type="entry name" value="Sirtuin_class_I"/>
</dbReference>
<evidence type="ECO:0000256" key="4">
    <source>
        <dbReference type="ARBA" id="ARBA00022833"/>
    </source>
</evidence>
<dbReference type="PIRSF" id="PIRSF037938">
    <property type="entry name" value="SIR2_euk"/>
    <property type="match status" value="1"/>
</dbReference>
<organism evidence="13 14">
    <name type="scientific">Diutina rugosa</name>
    <name type="common">Yeast</name>
    <name type="synonym">Candida rugosa</name>
    <dbReference type="NCBI Taxonomy" id="5481"/>
    <lineage>
        <taxon>Eukaryota</taxon>
        <taxon>Fungi</taxon>
        <taxon>Dikarya</taxon>
        <taxon>Ascomycota</taxon>
        <taxon>Saccharomycotina</taxon>
        <taxon>Pichiomycetes</taxon>
        <taxon>Debaryomycetaceae</taxon>
        <taxon>Diutina</taxon>
    </lineage>
</organism>
<feature type="binding site" evidence="8">
    <location>
        <begin position="36"/>
        <end position="40"/>
    </location>
    <ligand>
        <name>NAD(+)</name>
        <dbReference type="ChEBI" id="CHEBI:57540"/>
    </ligand>
</feature>
<dbReference type="GO" id="GO:0017136">
    <property type="term" value="F:histone deacetylase activity, NAD-dependent"/>
    <property type="evidence" value="ECO:0007669"/>
    <property type="project" value="InterPro"/>
</dbReference>
<dbReference type="InterPro" id="IPR026590">
    <property type="entry name" value="Ssirtuin_cat_dom"/>
</dbReference>
<dbReference type="Pfam" id="PF02146">
    <property type="entry name" value="SIR2"/>
    <property type="match status" value="1"/>
</dbReference>
<dbReference type="Gene3D" id="3.30.1600.10">
    <property type="entry name" value="SIR2/SIRT2 'Small Domain"/>
    <property type="match status" value="1"/>
</dbReference>
<gene>
    <name evidence="13" type="ORF">DIURU_001063</name>
</gene>
<dbReference type="EC" id="2.3.1.286" evidence="6"/>
<keyword evidence="3 6" id="KW-0479">Metal-binding</keyword>
<dbReference type="EMBL" id="SWFT01000035">
    <property type="protein sequence ID" value="KAA8906325.1"/>
    <property type="molecule type" value="Genomic_DNA"/>
</dbReference>
<protein>
    <recommendedName>
        <fullName evidence="6">NAD-dependent protein deacetylase</fullName>
        <ecNumber evidence="6">2.3.1.286</ecNumber>
    </recommendedName>
</protein>
<feature type="binding site" evidence="8">
    <location>
        <begin position="46"/>
        <end position="48"/>
    </location>
    <ligand>
        <name>NAD(+)</name>
        <dbReference type="ChEBI" id="CHEBI:57540"/>
    </ligand>
</feature>
<feature type="region of interest" description="Disordered" evidence="11">
    <location>
        <begin position="301"/>
        <end position="409"/>
    </location>
</feature>
<feature type="binding site" evidence="8">
    <location>
        <begin position="214"/>
        <end position="215"/>
    </location>
    <ligand>
        <name>NAD(+)</name>
        <dbReference type="ChEBI" id="CHEBI:57540"/>
    </ligand>
</feature>
<accession>A0A642V232</accession>
<dbReference type="Gene3D" id="3.40.50.1220">
    <property type="entry name" value="TPP-binding domain"/>
    <property type="match status" value="1"/>
</dbReference>
<keyword evidence="2 6" id="KW-0808">Transferase</keyword>
<evidence type="ECO:0000256" key="9">
    <source>
        <dbReference type="PIRSR" id="PIRSR037938-3"/>
    </source>
</evidence>
<feature type="compositionally biased region" description="Polar residues" evidence="11">
    <location>
        <begin position="339"/>
        <end position="349"/>
    </location>
</feature>
<dbReference type="RefSeq" id="XP_034014086.1">
    <property type="nucleotide sequence ID" value="XM_034153566.1"/>
</dbReference>